<evidence type="ECO:0000313" key="2">
    <source>
        <dbReference type="Proteomes" id="UP000004349"/>
    </source>
</evidence>
<dbReference type="AlphaFoldDB" id="F9RNA3"/>
<dbReference type="RefSeq" id="WP_005595191.1">
    <property type="nucleotide sequence ID" value="NZ_AFWE01000111.1"/>
</dbReference>
<gene>
    <name evidence="1" type="ORF">VIS19158_03537</name>
</gene>
<evidence type="ECO:0000313" key="1">
    <source>
        <dbReference type="EMBL" id="EGU37248.1"/>
    </source>
</evidence>
<accession>F9RNA3</accession>
<sequence length="88" mass="10180">MTQHIFIDSNYQVFCGWDRPLQGYFLVITIDGFDEPSYSNLDDAISHPDSFDPFLKVLDKFRLTLPVGLLDALEEDKLNNVGNKLTRW</sequence>
<reference evidence="1 2" key="1">
    <citation type="journal article" date="2012" name="Int. J. Syst. Evol. Microbiol.">
        <title>Vibrio caribbeanicus sp. nov., isolated from the marine sponge Scleritoderma cyanea.</title>
        <authorList>
            <person name="Hoffmann M."/>
            <person name="Monday S.R."/>
            <person name="Allard M.W."/>
            <person name="Strain E.A."/>
            <person name="Whittaker P."/>
            <person name="Naum M."/>
            <person name="McCarthy P.J."/>
            <person name="Lopez J.V."/>
            <person name="Fischer M."/>
            <person name="Brown E.W."/>
        </authorList>
    </citation>
    <scope>NUCLEOTIDE SEQUENCE [LARGE SCALE GENOMIC DNA]</scope>
    <source>
        <strain evidence="1 2">LMG 19158</strain>
    </source>
</reference>
<organism evidence="1 2">
    <name type="scientific">Vibrio scophthalmi LMG 19158</name>
    <dbReference type="NCBI Taxonomy" id="870967"/>
    <lineage>
        <taxon>Bacteria</taxon>
        <taxon>Pseudomonadati</taxon>
        <taxon>Pseudomonadota</taxon>
        <taxon>Gammaproteobacteria</taxon>
        <taxon>Vibrionales</taxon>
        <taxon>Vibrionaceae</taxon>
        <taxon>Vibrio</taxon>
    </lineage>
</organism>
<dbReference type="Proteomes" id="UP000004349">
    <property type="component" value="Unassembled WGS sequence"/>
</dbReference>
<dbReference type="EMBL" id="AFWE01000111">
    <property type="protein sequence ID" value="EGU37248.1"/>
    <property type="molecule type" value="Genomic_DNA"/>
</dbReference>
<name>F9RNA3_9VIBR</name>
<protein>
    <submittedName>
        <fullName evidence="1">Uncharacterized protein</fullName>
    </submittedName>
</protein>
<comment type="caution">
    <text evidence="1">The sequence shown here is derived from an EMBL/GenBank/DDBJ whole genome shotgun (WGS) entry which is preliminary data.</text>
</comment>
<proteinExistence type="predicted"/>